<feature type="domain" description="O-methyltransferase C-terminal" evidence="5">
    <location>
        <begin position="183"/>
        <end position="398"/>
    </location>
</feature>
<accession>A0A1E7FD65</accession>
<reference evidence="7 8" key="1">
    <citation type="submission" date="2016-09" db="EMBL/GenBank/DDBJ databases">
        <title>Extensive genetic diversity and differential bi-allelic expression allows diatom success in the polar Southern Ocean.</title>
        <authorList>
            <consortium name="DOE Joint Genome Institute"/>
            <person name="Mock T."/>
            <person name="Otillar R.P."/>
            <person name="Strauss J."/>
            <person name="Dupont C."/>
            <person name="Frickenhaus S."/>
            <person name="Maumus F."/>
            <person name="Mcmullan M."/>
            <person name="Sanges R."/>
            <person name="Schmutz J."/>
            <person name="Toseland A."/>
            <person name="Valas R."/>
            <person name="Veluchamy A."/>
            <person name="Ward B.J."/>
            <person name="Allen A."/>
            <person name="Barry K."/>
            <person name="Falciatore A."/>
            <person name="Ferrante M."/>
            <person name="Fortunato A.E."/>
            <person name="Gloeckner G."/>
            <person name="Gruber A."/>
            <person name="Hipkin R."/>
            <person name="Janech M."/>
            <person name="Kroth P."/>
            <person name="Leese F."/>
            <person name="Lindquist E."/>
            <person name="Lyon B.R."/>
            <person name="Martin J."/>
            <person name="Mayer C."/>
            <person name="Parker M."/>
            <person name="Quesneville H."/>
            <person name="Raymond J."/>
            <person name="Uhlig C."/>
            <person name="Valentin K.U."/>
            <person name="Worden A.Z."/>
            <person name="Armbrust E.V."/>
            <person name="Bowler C."/>
            <person name="Green B."/>
            <person name="Moulton V."/>
            <person name="Van Oosterhout C."/>
            <person name="Grigoriev I."/>
        </authorList>
    </citation>
    <scope>NUCLEOTIDE SEQUENCE [LARGE SCALE GENOMIC DNA]</scope>
    <source>
        <strain evidence="7 8">CCMP1102</strain>
    </source>
</reference>
<dbReference type="InParanoid" id="A0A1E7FD65"/>
<organism evidence="7 8">
    <name type="scientific">Fragilariopsis cylindrus CCMP1102</name>
    <dbReference type="NCBI Taxonomy" id="635003"/>
    <lineage>
        <taxon>Eukaryota</taxon>
        <taxon>Sar</taxon>
        <taxon>Stramenopiles</taxon>
        <taxon>Ochrophyta</taxon>
        <taxon>Bacillariophyta</taxon>
        <taxon>Bacillariophyceae</taxon>
        <taxon>Bacillariophycidae</taxon>
        <taxon>Bacillariales</taxon>
        <taxon>Bacillariaceae</taxon>
        <taxon>Fragilariopsis</taxon>
    </lineage>
</organism>
<feature type="chain" id="PRO_5009192988" evidence="4">
    <location>
        <begin position="18"/>
        <end position="419"/>
    </location>
</feature>
<dbReference type="InterPro" id="IPR029063">
    <property type="entry name" value="SAM-dependent_MTases_sf"/>
</dbReference>
<dbReference type="EMBL" id="KV784358">
    <property type="protein sequence ID" value="OEU16132.1"/>
    <property type="molecule type" value="Genomic_DNA"/>
</dbReference>
<dbReference type="Gene3D" id="1.10.10.10">
    <property type="entry name" value="Winged helix-like DNA-binding domain superfamily/Winged helix DNA-binding domain"/>
    <property type="match status" value="1"/>
</dbReference>
<dbReference type="SUPFAM" id="SSF53335">
    <property type="entry name" value="S-adenosyl-L-methionine-dependent methyltransferases"/>
    <property type="match status" value="1"/>
</dbReference>
<keyword evidence="4" id="KW-0732">Signal</keyword>
<proteinExistence type="predicted"/>
<feature type="domain" description="O-methyltransferase dimerisation" evidence="6">
    <location>
        <begin position="93"/>
        <end position="157"/>
    </location>
</feature>
<dbReference type="Proteomes" id="UP000095751">
    <property type="component" value="Unassembled WGS sequence"/>
</dbReference>
<dbReference type="KEGG" id="fcy:FRACYDRAFT_238719"/>
<keyword evidence="3" id="KW-0949">S-adenosyl-L-methionine</keyword>
<dbReference type="InterPro" id="IPR012967">
    <property type="entry name" value="COMT_dimerisation"/>
</dbReference>
<dbReference type="GO" id="GO:0046983">
    <property type="term" value="F:protein dimerization activity"/>
    <property type="evidence" value="ECO:0007669"/>
    <property type="project" value="InterPro"/>
</dbReference>
<dbReference type="Pfam" id="PF08100">
    <property type="entry name" value="Dimerisation"/>
    <property type="match status" value="1"/>
</dbReference>
<dbReference type="GO" id="GO:0032259">
    <property type="term" value="P:methylation"/>
    <property type="evidence" value="ECO:0007669"/>
    <property type="project" value="UniProtKB-KW"/>
</dbReference>
<dbReference type="PANTHER" id="PTHR43712">
    <property type="entry name" value="PUTATIVE (AFU_ORTHOLOGUE AFUA_4G14580)-RELATED"/>
    <property type="match status" value="1"/>
</dbReference>
<dbReference type="PROSITE" id="PS51683">
    <property type="entry name" value="SAM_OMT_II"/>
    <property type="match status" value="1"/>
</dbReference>
<keyword evidence="1 7" id="KW-0489">Methyltransferase</keyword>
<feature type="signal peptide" evidence="4">
    <location>
        <begin position="1"/>
        <end position="17"/>
    </location>
</feature>
<evidence type="ECO:0000259" key="6">
    <source>
        <dbReference type="Pfam" id="PF08100"/>
    </source>
</evidence>
<dbReference type="AlphaFoldDB" id="A0A1E7FD65"/>
<dbReference type="InterPro" id="IPR001077">
    <property type="entry name" value="COMT_C"/>
</dbReference>
<dbReference type="InterPro" id="IPR036388">
    <property type="entry name" value="WH-like_DNA-bd_sf"/>
</dbReference>
<keyword evidence="8" id="KW-1185">Reference proteome</keyword>
<evidence type="ECO:0000259" key="5">
    <source>
        <dbReference type="Pfam" id="PF00891"/>
    </source>
</evidence>
<evidence type="ECO:0000256" key="4">
    <source>
        <dbReference type="SAM" id="SignalP"/>
    </source>
</evidence>
<sequence length="419" mass="45835">MSKITAVASVCAVPVLAILVLIATSPNGVTPPHIPDGSFTGLIPPWPVFKVAVKINSFFATAARVTTPPDVAALELATAWWKSEVVYGLGYNGIFDLVASRSMTCRDVATELDLQEFVVCQYMEAGVQLHVMEKNDSSDSTVPTYSLTPVGDMYLKDNLHSFLMMINEETRDAWRGASTKVIKSGKVSGFQASFGGKDFWTYNNDHPEKGAQFDRAMKSLGGGPTGAMISDWKPSREDIMFCDIGGGLGHVLAHVLEHYPHMKGMVLDQPESAKRANEYLKERGLSNRAEAVGGSFFDPFPEKFSECDVYHIRYIIHDWPDAENVLLLKNIKESVASAPTNSKKSVAVVDQVIDTGASPAMEQSKRLMSINMVASNPYGSRERTVSEHEELFTAAGFSGAKDIKVTSLRTIQTLLEVEI</sequence>
<evidence type="ECO:0000313" key="8">
    <source>
        <dbReference type="Proteomes" id="UP000095751"/>
    </source>
</evidence>
<gene>
    <name evidence="7" type="ORF">FRACYDRAFT_238719</name>
</gene>
<dbReference type="InterPro" id="IPR016461">
    <property type="entry name" value="COMT-like"/>
</dbReference>
<evidence type="ECO:0000256" key="3">
    <source>
        <dbReference type="ARBA" id="ARBA00022691"/>
    </source>
</evidence>
<dbReference type="PANTHER" id="PTHR43712:SF2">
    <property type="entry name" value="O-METHYLTRANSFERASE CICE"/>
    <property type="match status" value="1"/>
</dbReference>
<dbReference type="GO" id="GO:0008171">
    <property type="term" value="F:O-methyltransferase activity"/>
    <property type="evidence" value="ECO:0007669"/>
    <property type="project" value="InterPro"/>
</dbReference>
<evidence type="ECO:0000256" key="2">
    <source>
        <dbReference type="ARBA" id="ARBA00022679"/>
    </source>
</evidence>
<keyword evidence="2 7" id="KW-0808">Transferase</keyword>
<protein>
    <submittedName>
        <fullName evidence="7">S-adenosyl-L-methionine-dependent methyltransferase</fullName>
    </submittedName>
</protein>
<dbReference type="Pfam" id="PF00891">
    <property type="entry name" value="Methyltransf_2"/>
    <property type="match status" value="1"/>
</dbReference>
<evidence type="ECO:0000256" key="1">
    <source>
        <dbReference type="ARBA" id="ARBA00022603"/>
    </source>
</evidence>
<dbReference type="Gene3D" id="3.40.50.150">
    <property type="entry name" value="Vaccinia Virus protein VP39"/>
    <property type="match status" value="1"/>
</dbReference>
<evidence type="ECO:0000313" key="7">
    <source>
        <dbReference type="EMBL" id="OEU16132.1"/>
    </source>
</evidence>
<dbReference type="OrthoDB" id="76844at2759"/>
<name>A0A1E7FD65_9STRA</name>